<dbReference type="AlphaFoldDB" id="A0AAV3L2T0"/>
<evidence type="ECO:0000313" key="3">
    <source>
        <dbReference type="Proteomes" id="UP000017126"/>
    </source>
</evidence>
<keyword evidence="1" id="KW-0472">Membrane</keyword>
<organism evidence="2 3">
    <name type="scientific">Enterococcus faecium 10/96A</name>
    <dbReference type="NCBI Taxonomy" id="1391465"/>
    <lineage>
        <taxon>Bacteria</taxon>
        <taxon>Bacillati</taxon>
        <taxon>Bacillota</taxon>
        <taxon>Bacilli</taxon>
        <taxon>Lactobacillales</taxon>
        <taxon>Enterococcaceae</taxon>
        <taxon>Enterococcus</taxon>
    </lineage>
</organism>
<keyword evidence="1" id="KW-0812">Transmembrane</keyword>
<reference evidence="2 3" key="1">
    <citation type="submission" date="2013-09" db="EMBL/GenBank/DDBJ databases">
        <title>The Genome Sequence of Enterococcus faecium 10/96A.</title>
        <authorList>
            <consortium name="The Broad Institute Genome Sequencing Platform"/>
            <consortium name="The Broad Institute Genome Sequencing Center for Infectious Disease"/>
            <person name="Earl A.M."/>
            <person name="Gilmore M.S."/>
            <person name="Lebreton F."/>
            <person name="Courvalin P."/>
            <person name="Walker B."/>
            <person name="Young S.K."/>
            <person name="Zeng Q."/>
            <person name="Gargeya S."/>
            <person name="Fitzgerald M."/>
            <person name="Haas B."/>
            <person name="Abouelleil A."/>
            <person name="Alvarado L."/>
            <person name="Arachchi H.M."/>
            <person name="Berlin A.M."/>
            <person name="Chapman S.B."/>
            <person name="Dewar J."/>
            <person name="Goldberg J."/>
            <person name="Griggs A."/>
            <person name="Gujja S."/>
            <person name="Hansen M."/>
            <person name="Howarth C."/>
            <person name="Imamovic A."/>
            <person name="Larimer J."/>
            <person name="McCowan C."/>
            <person name="Murphy C."/>
            <person name="Neiman D."/>
            <person name="Pearson M."/>
            <person name="Priest M."/>
            <person name="Roberts A."/>
            <person name="Saif S."/>
            <person name="Shea T."/>
            <person name="Sisk P."/>
            <person name="Sykes S."/>
            <person name="Wortman J."/>
            <person name="Nusbaum C."/>
            <person name="Birren B."/>
        </authorList>
    </citation>
    <scope>NUCLEOTIDE SEQUENCE [LARGE SCALE GENOMIC DNA]</scope>
    <source>
        <strain evidence="2 3">10/96A</strain>
    </source>
</reference>
<gene>
    <name evidence="2" type="ORF">O991_01534</name>
</gene>
<keyword evidence="1" id="KW-1133">Transmembrane helix</keyword>
<accession>A0AAV3L2T0</accession>
<comment type="caution">
    <text evidence="2">The sequence shown here is derived from an EMBL/GenBank/DDBJ whole genome shotgun (WGS) entry which is preliminary data.</text>
</comment>
<evidence type="ECO:0008006" key="4">
    <source>
        <dbReference type="Google" id="ProtNLM"/>
    </source>
</evidence>
<feature type="transmembrane region" description="Helical" evidence="1">
    <location>
        <begin position="14"/>
        <end position="42"/>
    </location>
</feature>
<dbReference type="RefSeq" id="WP_002341757.1">
    <property type="nucleotide sequence ID" value="NZ_KI518321.1"/>
</dbReference>
<evidence type="ECO:0000256" key="1">
    <source>
        <dbReference type="SAM" id="Phobius"/>
    </source>
</evidence>
<proteinExistence type="predicted"/>
<evidence type="ECO:0000313" key="2">
    <source>
        <dbReference type="EMBL" id="ERT50536.1"/>
    </source>
</evidence>
<dbReference type="Proteomes" id="UP000017126">
    <property type="component" value="Unassembled WGS sequence"/>
</dbReference>
<dbReference type="EMBL" id="AXOL01000034">
    <property type="protein sequence ID" value="ERT50536.1"/>
    <property type="molecule type" value="Genomic_DNA"/>
</dbReference>
<sequence length="58" mass="6699">MDKLNTTIVFSAPIIIYLLSVWGSKQALIGVIVYLVWMFAGLDEAEYQTKKRHDRRQA</sequence>
<name>A0AAV3L2T0_ENTFC</name>
<protein>
    <recommendedName>
        <fullName evidence="4">Succinate dehydrogenase cytochrome b558 subunit</fullName>
    </recommendedName>
</protein>